<dbReference type="InterPro" id="IPR016181">
    <property type="entry name" value="Acyl_CoA_acyltransferase"/>
</dbReference>
<dbReference type="AlphaFoldDB" id="A0A3B7QVS0"/>
<keyword evidence="1" id="KW-0808">Transferase</keyword>
<dbReference type="Gene3D" id="3.40.630.30">
    <property type="match status" value="1"/>
</dbReference>
<gene>
    <name evidence="1" type="ORF">D3Y59_09125</name>
</gene>
<dbReference type="PANTHER" id="PTHR36174">
    <property type="entry name" value="LIPID II:GLYCINE GLYCYLTRANSFERASE"/>
    <property type="match status" value="1"/>
</dbReference>
<dbReference type="InterPro" id="IPR050644">
    <property type="entry name" value="PG_Glycine_Bridge_Synth"/>
</dbReference>
<dbReference type="GO" id="GO:0016740">
    <property type="term" value="F:transferase activity"/>
    <property type="evidence" value="ECO:0007669"/>
    <property type="project" value="UniProtKB-KW"/>
</dbReference>
<sequence>MKEVVETTIYSIRKYTPQDIDVWNEFVGKSANGTFLFKRSYMDYHKDRFEDHSYLIWDEGSLVALFVAGSARTTTDKSVVVAHPGLTYGGLVHKSGLKYYKFEKIYNLILMQLKHDGFTKLIVKPVSRVFSSEYSEAHEFYFYKYGFSIISQEINSVIDLTKALSLTRARKKNLKKADASGLRIEQSVNFHDFWAIMASSLMKTHGVRPVHTAEELLLLHQSNPNNIILFTASVGDKIVGGTLLFMDESKGFVHSQYTHANEEGREIRAIDAMVVTAAMYAQKKGIRKFSFGISTVNSEINYGLLSQKEDFGSVIELMHIYEKQL</sequence>
<evidence type="ECO:0000313" key="2">
    <source>
        <dbReference type="Proteomes" id="UP000262802"/>
    </source>
</evidence>
<dbReference type="PANTHER" id="PTHR36174:SF1">
    <property type="entry name" value="LIPID II:GLYCINE GLYCYLTRANSFERASE"/>
    <property type="match status" value="1"/>
</dbReference>
<protein>
    <submittedName>
        <fullName evidence="1">GNAT family N-acetyltransferase</fullName>
    </submittedName>
</protein>
<dbReference type="KEGG" id="hyh:D3Y59_09125"/>
<dbReference type="OrthoDB" id="9808687at2"/>
<name>A0A3B7QVS0_9BACT</name>
<dbReference type="RefSeq" id="WP_119444774.1">
    <property type="nucleotide sequence ID" value="NZ_CP032317.1"/>
</dbReference>
<evidence type="ECO:0000313" key="1">
    <source>
        <dbReference type="EMBL" id="AYA37198.1"/>
    </source>
</evidence>
<proteinExistence type="predicted"/>
<accession>A0A3B7QVS0</accession>
<reference evidence="1 2" key="1">
    <citation type="submission" date="2018-09" db="EMBL/GenBank/DDBJ databases">
        <title>Hymenobacter medium sp. nov., isolated from R2A medium.</title>
        <authorList>
            <person name="Yingchao G."/>
        </authorList>
    </citation>
    <scope>NUCLEOTIDE SEQUENCE [LARGE SCALE GENOMIC DNA]</scope>
    <source>
        <strain evidence="2">sh-6</strain>
    </source>
</reference>
<dbReference type="Proteomes" id="UP000262802">
    <property type="component" value="Chromosome"/>
</dbReference>
<keyword evidence="2" id="KW-1185">Reference proteome</keyword>
<organism evidence="1 2">
    <name type="scientific">Hymenobacter oligotrophus</name>
    <dbReference type="NCBI Taxonomy" id="2319843"/>
    <lineage>
        <taxon>Bacteria</taxon>
        <taxon>Pseudomonadati</taxon>
        <taxon>Bacteroidota</taxon>
        <taxon>Cytophagia</taxon>
        <taxon>Cytophagales</taxon>
        <taxon>Hymenobacteraceae</taxon>
        <taxon>Hymenobacter</taxon>
    </lineage>
</organism>
<dbReference type="SUPFAM" id="SSF55729">
    <property type="entry name" value="Acyl-CoA N-acyltransferases (Nat)"/>
    <property type="match status" value="1"/>
</dbReference>
<dbReference type="EMBL" id="CP032317">
    <property type="protein sequence ID" value="AYA37198.1"/>
    <property type="molecule type" value="Genomic_DNA"/>
</dbReference>